<dbReference type="Proteomes" id="UP000785679">
    <property type="component" value="Unassembled WGS sequence"/>
</dbReference>
<dbReference type="EMBL" id="RRYP01029743">
    <property type="protein sequence ID" value="TNV71627.1"/>
    <property type="molecule type" value="Genomic_DNA"/>
</dbReference>
<accession>A0A8J8SUS6</accession>
<comment type="caution">
    <text evidence="1">The sequence shown here is derived from an EMBL/GenBank/DDBJ whole genome shotgun (WGS) entry which is preliminary data.</text>
</comment>
<reference evidence="1" key="1">
    <citation type="submission" date="2019-06" db="EMBL/GenBank/DDBJ databases">
        <authorList>
            <person name="Zheng W."/>
        </authorList>
    </citation>
    <scope>NUCLEOTIDE SEQUENCE</scope>
    <source>
        <strain evidence="1">QDHG01</strain>
    </source>
</reference>
<sequence>MIFQMQMTCRIIRPLMFCHPRQGMTCVKAKLHCPFCSVNSGLQTRRSVFGVASLVCRKFFKGISTTC</sequence>
<evidence type="ECO:0000313" key="1">
    <source>
        <dbReference type="EMBL" id="TNV71627.1"/>
    </source>
</evidence>
<protein>
    <submittedName>
        <fullName evidence="1">Uncharacterized protein</fullName>
    </submittedName>
</protein>
<evidence type="ECO:0000313" key="2">
    <source>
        <dbReference type="Proteomes" id="UP000785679"/>
    </source>
</evidence>
<name>A0A8J8SUS6_HALGN</name>
<organism evidence="1 2">
    <name type="scientific">Halteria grandinella</name>
    <dbReference type="NCBI Taxonomy" id="5974"/>
    <lineage>
        <taxon>Eukaryota</taxon>
        <taxon>Sar</taxon>
        <taxon>Alveolata</taxon>
        <taxon>Ciliophora</taxon>
        <taxon>Intramacronucleata</taxon>
        <taxon>Spirotrichea</taxon>
        <taxon>Stichotrichia</taxon>
        <taxon>Sporadotrichida</taxon>
        <taxon>Halteriidae</taxon>
        <taxon>Halteria</taxon>
    </lineage>
</organism>
<keyword evidence="2" id="KW-1185">Reference proteome</keyword>
<gene>
    <name evidence="1" type="ORF">FGO68_gene11728</name>
</gene>
<proteinExistence type="predicted"/>
<dbReference type="AlphaFoldDB" id="A0A8J8SUS6"/>